<dbReference type="EMBL" id="JAPWDV010000002">
    <property type="protein sequence ID" value="KAJ6220694.1"/>
    <property type="molecule type" value="Genomic_DNA"/>
</dbReference>
<dbReference type="GO" id="GO:0005829">
    <property type="term" value="C:cytosol"/>
    <property type="evidence" value="ECO:0007669"/>
    <property type="project" value="TreeGrafter"/>
</dbReference>
<dbReference type="Gene3D" id="3.30.200.20">
    <property type="entry name" value="Phosphorylase Kinase, domain 1"/>
    <property type="match status" value="1"/>
</dbReference>
<dbReference type="Proteomes" id="UP001142055">
    <property type="component" value="Chromosome 2"/>
</dbReference>
<dbReference type="AlphaFoldDB" id="A0A9Q0M880"/>
<evidence type="ECO:0000313" key="7">
    <source>
        <dbReference type="EMBL" id="KAJ6220694.1"/>
    </source>
</evidence>
<evidence type="ECO:0000256" key="2">
    <source>
        <dbReference type="ARBA" id="ARBA00022741"/>
    </source>
</evidence>
<keyword evidence="1" id="KW-0808">Transferase</keyword>
<evidence type="ECO:0000256" key="1">
    <source>
        <dbReference type="ARBA" id="ARBA00022679"/>
    </source>
</evidence>
<dbReference type="GO" id="GO:0005776">
    <property type="term" value="C:autophagosome"/>
    <property type="evidence" value="ECO:0007669"/>
    <property type="project" value="TreeGrafter"/>
</dbReference>
<dbReference type="SUPFAM" id="SSF56112">
    <property type="entry name" value="Protein kinase-like (PK-like)"/>
    <property type="match status" value="1"/>
</dbReference>
<reference evidence="7" key="1">
    <citation type="submission" date="2022-12" db="EMBL/GenBank/DDBJ databases">
        <title>Genome assemblies of Blomia tropicalis.</title>
        <authorList>
            <person name="Cui Y."/>
        </authorList>
    </citation>
    <scope>NUCLEOTIDE SEQUENCE</scope>
    <source>
        <tissue evidence="7">Adult mites</tissue>
    </source>
</reference>
<keyword evidence="4" id="KW-0067">ATP-binding</keyword>
<dbReference type="InterPro" id="IPR011009">
    <property type="entry name" value="Kinase-like_dom_sf"/>
</dbReference>
<evidence type="ECO:0000256" key="5">
    <source>
        <dbReference type="SAM" id="MobiDB-lite"/>
    </source>
</evidence>
<dbReference type="PANTHER" id="PTHR24348:SF22">
    <property type="entry name" value="NON-SPECIFIC SERINE_THREONINE PROTEIN KINASE"/>
    <property type="match status" value="1"/>
</dbReference>
<feature type="domain" description="Protein kinase" evidence="6">
    <location>
        <begin position="64"/>
        <end position="360"/>
    </location>
</feature>
<dbReference type="GO" id="GO:0016020">
    <property type="term" value="C:membrane"/>
    <property type="evidence" value="ECO:0007669"/>
    <property type="project" value="TreeGrafter"/>
</dbReference>
<accession>A0A9Q0M880</accession>
<evidence type="ECO:0000259" key="6">
    <source>
        <dbReference type="PROSITE" id="PS50011"/>
    </source>
</evidence>
<name>A0A9Q0M880_BLOTA</name>
<dbReference type="GO" id="GO:0000045">
    <property type="term" value="P:autophagosome assembly"/>
    <property type="evidence" value="ECO:0007669"/>
    <property type="project" value="TreeGrafter"/>
</dbReference>
<dbReference type="SMART" id="SM00220">
    <property type="entry name" value="S_TKc"/>
    <property type="match status" value="1"/>
</dbReference>
<organism evidence="7 8">
    <name type="scientific">Blomia tropicalis</name>
    <name type="common">Mite</name>
    <dbReference type="NCBI Taxonomy" id="40697"/>
    <lineage>
        <taxon>Eukaryota</taxon>
        <taxon>Metazoa</taxon>
        <taxon>Ecdysozoa</taxon>
        <taxon>Arthropoda</taxon>
        <taxon>Chelicerata</taxon>
        <taxon>Arachnida</taxon>
        <taxon>Acari</taxon>
        <taxon>Acariformes</taxon>
        <taxon>Sarcoptiformes</taxon>
        <taxon>Astigmata</taxon>
        <taxon>Glycyphagoidea</taxon>
        <taxon>Echimyopodidae</taxon>
        <taxon>Blomia</taxon>
    </lineage>
</organism>
<protein>
    <recommendedName>
        <fullName evidence="6">Protein kinase domain-containing protein</fullName>
    </recommendedName>
</protein>
<dbReference type="GO" id="GO:0004674">
    <property type="term" value="F:protein serine/threonine kinase activity"/>
    <property type="evidence" value="ECO:0007669"/>
    <property type="project" value="InterPro"/>
</dbReference>
<dbReference type="InterPro" id="IPR045269">
    <property type="entry name" value="Atg1-like"/>
</dbReference>
<dbReference type="PROSITE" id="PS50011">
    <property type="entry name" value="PROTEIN_KINASE_DOM"/>
    <property type="match status" value="1"/>
</dbReference>
<evidence type="ECO:0000256" key="3">
    <source>
        <dbReference type="ARBA" id="ARBA00022777"/>
    </source>
</evidence>
<dbReference type="GO" id="GO:0005524">
    <property type="term" value="F:ATP binding"/>
    <property type="evidence" value="ECO:0007669"/>
    <property type="project" value="UniProtKB-KW"/>
</dbReference>
<dbReference type="GO" id="GO:0010506">
    <property type="term" value="P:regulation of autophagy"/>
    <property type="evidence" value="ECO:0007669"/>
    <property type="project" value="InterPro"/>
</dbReference>
<comment type="caution">
    <text evidence="7">The sequence shown here is derived from an EMBL/GenBank/DDBJ whole genome shotgun (WGS) entry which is preliminary data.</text>
</comment>
<dbReference type="PANTHER" id="PTHR24348">
    <property type="entry name" value="SERINE/THREONINE-PROTEIN KINASE UNC-51-RELATED"/>
    <property type="match status" value="1"/>
</dbReference>
<sequence length="372" mass="43112">MSTINNNNNVAGRNATRAIRGRIPPGSFLNDTVPNFRPRNEPAMENDMRFFDIQRELVNMKFEVTEMELCGSGAFGRVFSCFATENGVKTSEKFAVKVIRAESLALYTLNKWRHRSTREMFYLQNLEHNNIVKLFDYMWLDHPARRHFPAFLAMKFEFLETDLEKMSIKMGAMPLETLVSITKQIGSAIAHMHSRRLINHDIKPANIMVEKLDQNGNIDANSVYKLIDFGLARHTNLTYGSQVKCKRSYGGTKIFMCPEKIGQNNIREYDVYKSDSYSFGVTLLSLAVGYNNFRNILRFAGPVDIFTHQLRFIWNKEITHPYLYYIIGKLIVDEPKRLYVKDILNMLENPPQHKLDHYFYLAPPNDAPTLKD</sequence>
<proteinExistence type="predicted"/>
<keyword evidence="3" id="KW-0418">Kinase</keyword>
<keyword evidence="2" id="KW-0547">Nucleotide-binding</keyword>
<feature type="region of interest" description="Disordered" evidence="5">
    <location>
        <begin position="1"/>
        <end position="23"/>
    </location>
</feature>
<dbReference type="CDD" id="cd00180">
    <property type="entry name" value="PKc"/>
    <property type="match status" value="1"/>
</dbReference>
<evidence type="ECO:0000313" key="8">
    <source>
        <dbReference type="Proteomes" id="UP001142055"/>
    </source>
</evidence>
<dbReference type="GO" id="GO:0000407">
    <property type="term" value="C:phagophore assembly site"/>
    <property type="evidence" value="ECO:0007669"/>
    <property type="project" value="TreeGrafter"/>
</dbReference>
<evidence type="ECO:0000256" key="4">
    <source>
        <dbReference type="ARBA" id="ARBA00022840"/>
    </source>
</evidence>
<dbReference type="Pfam" id="PF00069">
    <property type="entry name" value="Pkinase"/>
    <property type="match status" value="1"/>
</dbReference>
<dbReference type="Gene3D" id="1.10.510.10">
    <property type="entry name" value="Transferase(Phosphotransferase) domain 1"/>
    <property type="match status" value="1"/>
</dbReference>
<keyword evidence="8" id="KW-1185">Reference proteome</keyword>
<dbReference type="InterPro" id="IPR000719">
    <property type="entry name" value="Prot_kinase_dom"/>
</dbReference>
<gene>
    <name evidence="7" type="ORF">RDWZM_006506</name>
</gene>